<dbReference type="Gene3D" id="3.40.50.300">
    <property type="entry name" value="P-loop containing nucleotide triphosphate hydrolases"/>
    <property type="match status" value="1"/>
</dbReference>
<dbReference type="InterPro" id="IPR042197">
    <property type="entry name" value="Apaf_helical"/>
</dbReference>
<dbReference type="Gramene" id="ESQ55420">
    <property type="protein sequence ID" value="ESQ55420"/>
    <property type="gene ID" value="EUTSA_v10026756mg"/>
</dbReference>
<dbReference type="FunFam" id="3.80.10.10:FF:000921">
    <property type="entry name" value="Disease resistance protein (TIR-NBS-LRR class) family"/>
    <property type="match status" value="1"/>
</dbReference>
<protein>
    <submittedName>
        <fullName evidence="6">Uncharacterized protein</fullName>
    </submittedName>
</protein>
<dbReference type="Gene3D" id="3.80.10.10">
    <property type="entry name" value="Ribonuclease Inhibitor"/>
    <property type="match status" value="4"/>
</dbReference>
<dbReference type="InterPro" id="IPR011713">
    <property type="entry name" value="Leu-rich_rpt_3"/>
</dbReference>
<feature type="compositionally biased region" description="Basic and acidic residues" evidence="3">
    <location>
        <begin position="1"/>
        <end position="14"/>
    </location>
</feature>
<dbReference type="PANTHER" id="PTHR11017">
    <property type="entry name" value="LEUCINE-RICH REPEAT-CONTAINING PROTEIN"/>
    <property type="match status" value="1"/>
</dbReference>
<dbReference type="GO" id="GO:0071456">
    <property type="term" value="P:cellular response to hypoxia"/>
    <property type="evidence" value="ECO:0007669"/>
    <property type="project" value="EnsemblPlants"/>
</dbReference>
<dbReference type="GO" id="GO:0043531">
    <property type="term" value="F:ADP binding"/>
    <property type="evidence" value="ECO:0007669"/>
    <property type="project" value="InterPro"/>
</dbReference>
<evidence type="ECO:0000259" key="4">
    <source>
        <dbReference type="Pfam" id="PF00931"/>
    </source>
</evidence>
<dbReference type="InterPro" id="IPR027417">
    <property type="entry name" value="P-loop_NTPase"/>
</dbReference>
<keyword evidence="2" id="KW-0677">Repeat</keyword>
<evidence type="ECO:0000313" key="6">
    <source>
        <dbReference type="EMBL" id="ESQ55420.1"/>
    </source>
</evidence>
<dbReference type="Pfam" id="PF00931">
    <property type="entry name" value="NB-ARC"/>
    <property type="match status" value="1"/>
</dbReference>
<dbReference type="Proteomes" id="UP000030689">
    <property type="component" value="Unassembled WGS sequence"/>
</dbReference>
<dbReference type="Pfam" id="PF07725">
    <property type="entry name" value="LRR_3"/>
    <property type="match status" value="1"/>
</dbReference>
<dbReference type="Gene3D" id="1.10.8.430">
    <property type="entry name" value="Helical domain of apoptotic protease-activating factors"/>
    <property type="match status" value="1"/>
</dbReference>
<dbReference type="SUPFAM" id="SSF52058">
    <property type="entry name" value="L domain-like"/>
    <property type="match status" value="1"/>
</dbReference>
<dbReference type="InterPro" id="IPR044974">
    <property type="entry name" value="Disease_R_plants"/>
</dbReference>
<proteinExistence type="predicted"/>
<feature type="region of interest" description="Disordered" evidence="3">
    <location>
        <begin position="1"/>
        <end position="21"/>
    </location>
</feature>
<evidence type="ECO:0000256" key="2">
    <source>
        <dbReference type="ARBA" id="ARBA00022737"/>
    </source>
</evidence>
<dbReference type="InterPro" id="IPR002182">
    <property type="entry name" value="NB-ARC"/>
</dbReference>
<accession>V4LXK9</accession>
<feature type="non-terminal residue" evidence="6">
    <location>
        <position position="1159"/>
    </location>
</feature>
<feature type="domain" description="Disease resistance protein Roq1-like winged-helix" evidence="5">
    <location>
        <begin position="286"/>
        <end position="337"/>
    </location>
</feature>
<dbReference type="GO" id="GO:0006952">
    <property type="term" value="P:defense response"/>
    <property type="evidence" value="ECO:0007669"/>
    <property type="project" value="InterPro"/>
</dbReference>
<dbReference type="Pfam" id="PF23282">
    <property type="entry name" value="WHD_ROQ1"/>
    <property type="match status" value="1"/>
</dbReference>
<organism evidence="6 7">
    <name type="scientific">Eutrema salsugineum</name>
    <name type="common">Saltwater cress</name>
    <name type="synonym">Sisymbrium salsugineum</name>
    <dbReference type="NCBI Taxonomy" id="72664"/>
    <lineage>
        <taxon>Eukaryota</taxon>
        <taxon>Viridiplantae</taxon>
        <taxon>Streptophyta</taxon>
        <taxon>Embryophyta</taxon>
        <taxon>Tracheophyta</taxon>
        <taxon>Spermatophyta</taxon>
        <taxon>Magnoliopsida</taxon>
        <taxon>eudicotyledons</taxon>
        <taxon>Gunneridae</taxon>
        <taxon>Pentapetalae</taxon>
        <taxon>rosids</taxon>
        <taxon>malvids</taxon>
        <taxon>Brassicales</taxon>
        <taxon>Brassicaceae</taxon>
        <taxon>Eutremeae</taxon>
        <taxon>Eutrema</taxon>
    </lineage>
</organism>
<dbReference type="AlphaFoldDB" id="V4LXK9"/>
<dbReference type="OMA" id="EMAYRFV"/>
<dbReference type="PANTHER" id="PTHR11017:SF518">
    <property type="entry name" value="DISEASE RESISTANCE PROTEIN (TIR-NBS-LRR CLASS)-RELATED"/>
    <property type="match status" value="1"/>
</dbReference>
<name>V4LXK9_EUTSA</name>
<dbReference type="KEGG" id="eus:EUTSA_v10026756mg"/>
<sequence>MVEEREEHNNKLITEEEEEDAAAMATADSELVEEIVADVREKLDLTCKIGVYSRLMKIENLIRKQPLGIRSLGIWGMGGIGKTTLAEAAFKELSCEFDVSCFIKDFDKDFQDKGAYGLLVKHLRKQLGLGSHVTRLSLLIETLRHKRVLVVLDDVRKPLGATIFLSEFDWLGSGSLIIITSRDRQALVQCQVNEIYEVQGLNKHEALQLFSRCAFRKDVADEKLMELSMKFVDYSDGNPLALCIYGEELVGKTQSEMESVVRNLKIRLPDKILNELKRSYDALGANVDNVMQFLAGCGFFPRVGIDLLVDKSLVTILGNRVQLHNLIYDVGLQIIKDPTEEIEMAYRFVDASNIQSLVENEIGEAAPVPGNEDIKAICLDTSNLDFKGHIAFQNMHDLRSLKISSSDLIKDSQICLPGESQSLPPELRLLHWKYYPLQSFPQDFDAQYLVELNMTCSKLRKLWGGTKNLKVLKRITLSHSLQLVNVDELQYSRTIELINLQGCSGLQSFPDMGQSQHLRVVNLATCINIKSFPKVPPSIKKLHLQGTGIGELFHLEGSTNQVNVSFSDQDLGKLVFMNLKDCSSLRSLPDMVNFNSLEVLNLSGCSELEEIQGFPKNLKRLSLAKTATREIPSSLCHHFSKLVVLDMEDCKRLTNLPIGMCNMKSLALLKLSGCSELDNIQDLPRNLKELYLGGTAVKALRSPLLENLSELVILSLENCKRLQHLPTGMSKLKSLVTLKLSGCSELETIPDLPQNLKELFLVGTAIRYLPSSIGYLAELDTLDLKNCKRLRHLPMEMQDLLPLNVLDLSNCSELELIPGSLPKTRDLRISLTAMPLQAKLPYSFSRFYAHIVTLSLSKAGLKYIPEEIRWMPSLKTLDLSGNGFRNVPISIKELSKLVILRLRYCKNLIDLPLLPRSLQVLNAHGCSSLRSTSLEFKQLPRYYTFSNCFFLPPCKVFTQALDNIIEYMAARQRQQNLENALAFSLCLRSPRSRISKLNLQTGSSVMIRLDPYSRSMVMSFAILVEVSFSKEFNDAAGLGFKCVCKWSDEKGHAHSLENSFHCWAPGEAIPKIKKDHMFVFFDLKMHRRIFEDDVSGSGILADLFVFELIPVNKEEKTCMVTKCGVYVIFDVVGNPSRNATTRLSSSINPDDEEVKTRLR</sequence>
<evidence type="ECO:0000256" key="1">
    <source>
        <dbReference type="ARBA" id="ARBA00022614"/>
    </source>
</evidence>
<dbReference type="EMBL" id="KI517384">
    <property type="protein sequence ID" value="ESQ55420.1"/>
    <property type="molecule type" value="Genomic_DNA"/>
</dbReference>
<feature type="domain" description="NB-ARC" evidence="4">
    <location>
        <begin position="59"/>
        <end position="218"/>
    </location>
</feature>
<dbReference type="SUPFAM" id="SSF52540">
    <property type="entry name" value="P-loop containing nucleoside triphosphate hydrolases"/>
    <property type="match status" value="1"/>
</dbReference>
<dbReference type="InterPro" id="IPR058192">
    <property type="entry name" value="WHD_ROQ1-like"/>
</dbReference>
<evidence type="ECO:0000313" key="7">
    <source>
        <dbReference type="Proteomes" id="UP000030689"/>
    </source>
</evidence>
<dbReference type="InterPro" id="IPR032675">
    <property type="entry name" value="LRR_dom_sf"/>
</dbReference>
<keyword evidence="1" id="KW-0433">Leucine-rich repeat</keyword>
<evidence type="ECO:0000259" key="5">
    <source>
        <dbReference type="Pfam" id="PF23282"/>
    </source>
</evidence>
<keyword evidence="7" id="KW-1185">Reference proteome</keyword>
<reference evidence="6 7" key="1">
    <citation type="journal article" date="2013" name="Front. Plant Sci.">
        <title>The Reference Genome of the Halophytic Plant Eutrema salsugineum.</title>
        <authorList>
            <person name="Yang R."/>
            <person name="Jarvis D.E."/>
            <person name="Chen H."/>
            <person name="Beilstein M.A."/>
            <person name="Grimwood J."/>
            <person name="Jenkins J."/>
            <person name="Shu S."/>
            <person name="Prochnik S."/>
            <person name="Xin M."/>
            <person name="Ma C."/>
            <person name="Schmutz J."/>
            <person name="Wing R.A."/>
            <person name="Mitchell-Olds T."/>
            <person name="Schumaker K.S."/>
            <person name="Wang X."/>
        </authorList>
    </citation>
    <scope>NUCLEOTIDE SEQUENCE [LARGE SCALE GENOMIC DNA]</scope>
</reference>
<gene>
    <name evidence="6" type="ORF">EUTSA_v10026756mg</name>
</gene>
<evidence type="ECO:0000256" key="3">
    <source>
        <dbReference type="SAM" id="MobiDB-lite"/>
    </source>
</evidence>
<dbReference type="PRINTS" id="PR00364">
    <property type="entry name" value="DISEASERSIST"/>
</dbReference>